<feature type="region of interest" description="Disordered" evidence="1">
    <location>
        <begin position="305"/>
        <end position="350"/>
    </location>
</feature>
<comment type="caution">
    <text evidence="2">The sequence shown here is derived from an EMBL/GenBank/DDBJ whole genome shotgun (WGS) entry which is preliminary data.</text>
</comment>
<name>A0A8T0N2W8_PANVG</name>
<feature type="region of interest" description="Disordered" evidence="1">
    <location>
        <begin position="552"/>
        <end position="581"/>
    </location>
</feature>
<evidence type="ECO:0000256" key="1">
    <source>
        <dbReference type="SAM" id="MobiDB-lite"/>
    </source>
</evidence>
<feature type="compositionally biased region" description="Gly residues" evidence="1">
    <location>
        <begin position="227"/>
        <end position="240"/>
    </location>
</feature>
<dbReference type="Proteomes" id="UP000823388">
    <property type="component" value="Chromosome 9N"/>
</dbReference>
<sequence length="604" mass="63834">MPWCVAPQAGPGRLFAMATTRRRGPVRGAWQARQPMPGLPAAAAPSRTRAVTVTGREGGAPVADLELDCADGGSRGLHRSLAVLDLTRGREEPPPRPPRRGIWPAHSSRGGSASPTVAWASGPGRHASNCRAAPARVHWAAACPRPCSVPPPPAAAPARGHRAALTVPASRRAAASSSRAALARGFRRVRPDPGPPHRGRRSEARRRGTRSSTAPAGRGSSPEPRGRGGSGPAVVQGGGAAPDPLSRRRMVERWRGGEWEVGRPPRVGDRGRGRSAGRRAWEREGGGLAGHRAWEGWPSCRAITGSRGPRGMAGTGREEGRAASGAGREEGRAASGAGREESHVAASARREEGRAVAARLAVEGRGRREVDLTLLILGSPLPLVLKSPEKKGDGVGKIECPHGILQVVDEQHRSVQRVASPSPRLGARTRVVDEIVDGSILSLRLIADGETYFGGIEAKRRPQLTVVHALTLADLPFHSQVTGPLPRRLPSSLPDPKSLMGGLGNPTFYIGPARPDPNPTQPDWLSGRVRAQFYGPATGSGRARAARKNTGLFLARPEPDPARRMPRSSSTPPPSSGLRWPASSCHVLRAYTLLHLRRLASSGN</sequence>
<feature type="region of interest" description="Disordered" evidence="1">
    <location>
        <begin position="151"/>
        <end position="284"/>
    </location>
</feature>
<reference evidence="2" key="1">
    <citation type="submission" date="2020-05" db="EMBL/GenBank/DDBJ databases">
        <title>WGS assembly of Panicum virgatum.</title>
        <authorList>
            <person name="Lovell J.T."/>
            <person name="Jenkins J."/>
            <person name="Shu S."/>
            <person name="Juenger T.E."/>
            <person name="Schmutz J."/>
        </authorList>
    </citation>
    <scope>NUCLEOTIDE SEQUENCE</scope>
    <source>
        <strain evidence="2">AP13</strain>
    </source>
</reference>
<evidence type="ECO:0000313" key="3">
    <source>
        <dbReference type="Proteomes" id="UP000823388"/>
    </source>
</evidence>
<dbReference type="AlphaFoldDB" id="A0A8T0N2W8"/>
<accession>A0A8T0N2W8</accession>
<feature type="compositionally biased region" description="Low complexity" evidence="1">
    <location>
        <begin position="210"/>
        <end position="223"/>
    </location>
</feature>
<feature type="compositionally biased region" description="Basic and acidic residues" evidence="1">
    <location>
        <begin position="316"/>
        <end position="350"/>
    </location>
</feature>
<feature type="compositionally biased region" description="Basic and acidic residues" evidence="1">
    <location>
        <begin position="245"/>
        <end position="272"/>
    </location>
</feature>
<feature type="compositionally biased region" description="Low complexity" evidence="1">
    <location>
        <begin position="169"/>
        <end position="184"/>
    </location>
</feature>
<gene>
    <name evidence="2" type="ORF">PVAP13_9NG842501</name>
</gene>
<protein>
    <submittedName>
        <fullName evidence="2">Uncharacterized protein</fullName>
    </submittedName>
</protein>
<proteinExistence type="predicted"/>
<feature type="region of interest" description="Disordered" evidence="1">
    <location>
        <begin position="87"/>
        <end position="128"/>
    </location>
</feature>
<dbReference type="EMBL" id="CM029054">
    <property type="protein sequence ID" value="KAG2542389.1"/>
    <property type="molecule type" value="Genomic_DNA"/>
</dbReference>
<keyword evidence="3" id="KW-1185">Reference proteome</keyword>
<evidence type="ECO:0000313" key="2">
    <source>
        <dbReference type="EMBL" id="KAG2542389.1"/>
    </source>
</evidence>
<organism evidence="2 3">
    <name type="scientific">Panicum virgatum</name>
    <name type="common">Blackwell switchgrass</name>
    <dbReference type="NCBI Taxonomy" id="38727"/>
    <lineage>
        <taxon>Eukaryota</taxon>
        <taxon>Viridiplantae</taxon>
        <taxon>Streptophyta</taxon>
        <taxon>Embryophyta</taxon>
        <taxon>Tracheophyta</taxon>
        <taxon>Spermatophyta</taxon>
        <taxon>Magnoliopsida</taxon>
        <taxon>Liliopsida</taxon>
        <taxon>Poales</taxon>
        <taxon>Poaceae</taxon>
        <taxon>PACMAD clade</taxon>
        <taxon>Panicoideae</taxon>
        <taxon>Panicodae</taxon>
        <taxon>Paniceae</taxon>
        <taxon>Panicinae</taxon>
        <taxon>Panicum</taxon>
        <taxon>Panicum sect. Hiantes</taxon>
    </lineage>
</organism>